<dbReference type="OMA" id="EYEMVGM"/>
<evidence type="ECO:0000313" key="11">
    <source>
        <dbReference type="EMBL" id="EPS40231.1"/>
    </source>
</evidence>
<dbReference type="HOGENOM" id="CLU_081382_0_0_1"/>
<dbReference type="GO" id="GO:0043001">
    <property type="term" value="P:Golgi to plasma membrane protein transport"/>
    <property type="evidence" value="ECO:0007669"/>
    <property type="project" value="EnsemblFungi"/>
</dbReference>
<evidence type="ECO:0000256" key="4">
    <source>
        <dbReference type="ARBA" id="ARBA00022692"/>
    </source>
</evidence>
<name>S8AGF8_DACHA</name>
<evidence type="ECO:0000256" key="7">
    <source>
        <dbReference type="ARBA" id="ARBA00023034"/>
    </source>
</evidence>
<feature type="region of interest" description="Disordered" evidence="9">
    <location>
        <begin position="165"/>
        <end position="184"/>
    </location>
</feature>
<dbReference type="Proteomes" id="UP000015100">
    <property type="component" value="Unassembled WGS sequence"/>
</dbReference>
<dbReference type="eggNOG" id="KOG4697">
    <property type="taxonomic scope" value="Eukaryota"/>
</dbReference>
<dbReference type="STRING" id="1284197.S8AGF8"/>
<comment type="similarity">
    <text evidence="2">Belongs to the SYS1 family.</text>
</comment>
<evidence type="ECO:0000256" key="9">
    <source>
        <dbReference type="SAM" id="MobiDB-lite"/>
    </source>
</evidence>
<dbReference type="GO" id="GO:0005829">
    <property type="term" value="C:cytosol"/>
    <property type="evidence" value="ECO:0007669"/>
    <property type="project" value="GOC"/>
</dbReference>
<dbReference type="OrthoDB" id="542931at2759"/>
<dbReference type="PANTHER" id="PTHR12952">
    <property type="entry name" value="SYS1"/>
    <property type="match status" value="1"/>
</dbReference>
<keyword evidence="7" id="KW-0333">Golgi apparatus</keyword>
<protein>
    <recommendedName>
        <fullName evidence="13">Protein SYS1</fullName>
    </recommendedName>
</protein>
<dbReference type="GO" id="GO:0000139">
    <property type="term" value="C:Golgi membrane"/>
    <property type="evidence" value="ECO:0007669"/>
    <property type="project" value="UniProtKB-SubCell"/>
</dbReference>
<accession>S8AGF8</accession>
<comment type="subcellular location">
    <subcellularLocation>
        <location evidence="1">Golgi apparatus membrane</location>
        <topology evidence="1">Multi-pass membrane protein</topology>
    </subcellularLocation>
</comment>
<evidence type="ECO:0008006" key="13">
    <source>
        <dbReference type="Google" id="ProtNLM"/>
    </source>
</evidence>
<dbReference type="InterPro" id="IPR019185">
    <property type="entry name" value="Integral_membrane_SYS1-rel"/>
</dbReference>
<evidence type="ECO:0000256" key="2">
    <source>
        <dbReference type="ARBA" id="ARBA00008160"/>
    </source>
</evidence>
<feature type="transmembrane region" description="Helical" evidence="10">
    <location>
        <begin position="97"/>
        <end position="117"/>
    </location>
</feature>
<evidence type="ECO:0000256" key="1">
    <source>
        <dbReference type="ARBA" id="ARBA00004653"/>
    </source>
</evidence>
<dbReference type="EMBL" id="AQGS01000433">
    <property type="protein sequence ID" value="EPS40231.1"/>
    <property type="molecule type" value="Genomic_DNA"/>
</dbReference>
<gene>
    <name evidence="11" type="ORF">H072_5953</name>
</gene>
<keyword evidence="6 10" id="KW-1133">Transmembrane helix</keyword>
<evidence type="ECO:0000256" key="10">
    <source>
        <dbReference type="SAM" id="Phobius"/>
    </source>
</evidence>
<evidence type="ECO:0000256" key="6">
    <source>
        <dbReference type="ARBA" id="ARBA00022989"/>
    </source>
</evidence>
<feature type="transmembrane region" description="Helical" evidence="10">
    <location>
        <begin position="123"/>
        <end position="144"/>
    </location>
</feature>
<dbReference type="GO" id="GO:0005802">
    <property type="term" value="C:trans-Golgi network"/>
    <property type="evidence" value="ECO:0007669"/>
    <property type="project" value="EnsemblFungi"/>
</dbReference>
<keyword evidence="3" id="KW-0813">Transport</keyword>
<dbReference type="AlphaFoldDB" id="S8AGF8"/>
<evidence type="ECO:0000256" key="3">
    <source>
        <dbReference type="ARBA" id="ARBA00022448"/>
    </source>
</evidence>
<dbReference type="PANTHER" id="PTHR12952:SF0">
    <property type="entry name" value="PROTEIN SYS1 HOMOLOG"/>
    <property type="match status" value="1"/>
</dbReference>
<evidence type="ECO:0000256" key="8">
    <source>
        <dbReference type="ARBA" id="ARBA00023136"/>
    </source>
</evidence>
<evidence type="ECO:0000256" key="5">
    <source>
        <dbReference type="ARBA" id="ARBA00022927"/>
    </source>
</evidence>
<organism evidence="11 12">
    <name type="scientific">Dactylellina haptotyla (strain CBS 200.50)</name>
    <name type="common">Nematode-trapping fungus</name>
    <name type="synonym">Monacrosporium haptotylum</name>
    <dbReference type="NCBI Taxonomy" id="1284197"/>
    <lineage>
        <taxon>Eukaryota</taxon>
        <taxon>Fungi</taxon>
        <taxon>Dikarya</taxon>
        <taxon>Ascomycota</taxon>
        <taxon>Pezizomycotina</taxon>
        <taxon>Orbiliomycetes</taxon>
        <taxon>Orbiliales</taxon>
        <taxon>Orbiliaceae</taxon>
        <taxon>Dactylellina</taxon>
    </lineage>
</organism>
<keyword evidence="12" id="KW-1185">Reference proteome</keyword>
<keyword evidence="4 10" id="KW-0812">Transmembrane</keyword>
<dbReference type="GO" id="GO:0006895">
    <property type="term" value="P:Golgi to endosome transport"/>
    <property type="evidence" value="ECO:0007669"/>
    <property type="project" value="EnsemblFungi"/>
</dbReference>
<sequence>MPRRRRVRPASALESLPPLWILSQILILQTAFYAVAAVLFLFTSLVLGSSFSLNLVFSWVPLQADNAAGWTLAMVWICNCLTNVTSITLLVGRAKYVLDFSLTIHLIHFLITSFYSRSIPRSWLWWAVLFGSSVITITAATWACQKRELQPLTIGVGGRGRSTNNLEAGQDHEMQPLKSGRQLP</sequence>
<keyword evidence="5" id="KW-0653">Protein transport</keyword>
<reference evidence="11 12" key="1">
    <citation type="journal article" date="2013" name="PLoS Genet.">
        <title>Genomic mechanisms accounting for the adaptation to parasitism in nematode-trapping fungi.</title>
        <authorList>
            <person name="Meerupati T."/>
            <person name="Andersson K.M."/>
            <person name="Friman E."/>
            <person name="Kumar D."/>
            <person name="Tunlid A."/>
            <person name="Ahren D."/>
        </authorList>
    </citation>
    <scope>NUCLEOTIDE SEQUENCE [LARGE SCALE GENOMIC DNA]</scope>
    <source>
        <strain evidence="11 12">CBS 200.50</strain>
    </source>
</reference>
<keyword evidence="8 10" id="KW-0472">Membrane</keyword>
<reference evidence="12" key="2">
    <citation type="submission" date="2013-04" db="EMBL/GenBank/DDBJ databases">
        <title>Genomic mechanisms accounting for the adaptation to parasitism in nematode-trapping fungi.</title>
        <authorList>
            <person name="Ahren D.G."/>
        </authorList>
    </citation>
    <scope>NUCLEOTIDE SEQUENCE [LARGE SCALE GENOMIC DNA]</scope>
    <source>
        <strain evidence="12">CBS 200.50</strain>
    </source>
</reference>
<feature type="transmembrane region" description="Helical" evidence="10">
    <location>
        <begin position="21"/>
        <end position="47"/>
    </location>
</feature>
<evidence type="ECO:0000313" key="12">
    <source>
        <dbReference type="Proteomes" id="UP000015100"/>
    </source>
</evidence>
<comment type="caution">
    <text evidence="11">The sequence shown here is derived from an EMBL/GenBank/DDBJ whole genome shotgun (WGS) entry which is preliminary data.</text>
</comment>
<dbReference type="Pfam" id="PF09801">
    <property type="entry name" value="SYS1"/>
    <property type="match status" value="1"/>
</dbReference>
<dbReference type="GO" id="GO:0034067">
    <property type="term" value="P:protein localization to Golgi apparatus"/>
    <property type="evidence" value="ECO:0007669"/>
    <property type="project" value="EnsemblFungi"/>
</dbReference>
<feature type="transmembrane region" description="Helical" evidence="10">
    <location>
        <begin position="67"/>
        <end position="90"/>
    </location>
</feature>
<proteinExistence type="inferred from homology"/>